<proteinExistence type="predicted"/>
<organism evidence="2 3">
    <name type="scientific">Marmota monax</name>
    <name type="common">Woodchuck</name>
    <dbReference type="NCBI Taxonomy" id="9995"/>
    <lineage>
        <taxon>Eukaryota</taxon>
        <taxon>Metazoa</taxon>
        <taxon>Chordata</taxon>
        <taxon>Craniata</taxon>
        <taxon>Vertebrata</taxon>
        <taxon>Euteleostomi</taxon>
        <taxon>Mammalia</taxon>
        <taxon>Eutheria</taxon>
        <taxon>Euarchontoglires</taxon>
        <taxon>Glires</taxon>
        <taxon>Rodentia</taxon>
        <taxon>Sciuromorpha</taxon>
        <taxon>Sciuridae</taxon>
        <taxon>Xerinae</taxon>
        <taxon>Marmotini</taxon>
        <taxon>Marmota</taxon>
    </lineage>
</organism>
<evidence type="ECO:0000313" key="3">
    <source>
        <dbReference type="Proteomes" id="UP000662637"/>
    </source>
</evidence>
<accession>A0A834PJ52</accession>
<evidence type="ECO:0000313" key="2">
    <source>
        <dbReference type="EMBL" id="KAF7460899.1"/>
    </source>
</evidence>
<feature type="region of interest" description="Disordered" evidence="1">
    <location>
        <begin position="1"/>
        <end position="121"/>
    </location>
</feature>
<dbReference type="Proteomes" id="UP000662637">
    <property type="component" value="Unassembled WGS sequence"/>
</dbReference>
<dbReference type="AlphaFoldDB" id="A0A834PJ52"/>
<dbReference type="EMBL" id="WJEC01008744">
    <property type="protein sequence ID" value="KAF7460899.1"/>
    <property type="molecule type" value="Genomic_DNA"/>
</dbReference>
<evidence type="ECO:0000256" key="1">
    <source>
        <dbReference type="SAM" id="MobiDB-lite"/>
    </source>
</evidence>
<gene>
    <name evidence="2" type="ORF">GHT09_018144</name>
</gene>
<feature type="region of interest" description="Disordered" evidence="1">
    <location>
        <begin position="136"/>
        <end position="173"/>
    </location>
</feature>
<name>A0A834PJ52_MARMO</name>
<protein>
    <submittedName>
        <fullName evidence="2">Uncharacterized protein</fullName>
    </submittedName>
</protein>
<sequence length="173" mass="17630">MKLASPRQVLSQAHCPPTPHRPPPVPREEPSLPATAGKAPQAALGAPLTPVAPPLSPGGALATRLARPEGGGPVPLVWGRGMQGPIAQVGSRATRRLDNQIPKECPREQGGPGAEGPPPWVIAPRQVVAASATTLFPAGDLRTSPPHHGHCTLSPRGLGGQHASPPRSGFSGA</sequence>
<reference evidence="2" key="1">
    <citation type="submission" date="2020-08" db="EMBL/GenBank/DDBJ databases">
        <authorList>
            <person name="Shumante A."/>
            <person name="Zimin A.V."/>
            <person name="Puiu D."/>
            <person name="Salzberg S.L."/>
        </authorList>
    </citation>
    <scope>NUCLEOTIDE SEQUENCE</scope>
    <source>
        <strain evidence="2">WC2-LM</strain>
        <tissue evidence="2">Liver</tissue>
    </source>
</reference>
<feature type="compositionally biased region" description="Pro residues" evidence="1">
    <location>
        <begin position="16"/>
        <end position="25"/>
    </location>
</feature>
<comment type="caution">
    <text evidence="2">The sequence shown here is derived from an EMBL/GenBank/DDBJ whole genome shotgun (WGS) entry which is preliminary data.</text>
</comment>